<name>A0A174TTP0_PARDI</name>
<evidence type="ECO:0000256" key="3">
    <source>
        <dbReference type="ARBA" id="ARBA00022695"/>
    </source>
</evidence>
<organism evidence="10 11">
    <name type="scientific">Parabacteroides distasonis</name>
    <dbReference type="NCBI Taxonomy" id="823"/>
    <lineage>
        <taxon>Bacteria</taxon>
        <taxon>Pseudomonadati</taxon>
        <taxon>Bacteroidota</taxon>
        <taxon>Bacteroidia</taxon>
        <taxon>Bacteroidales</taxon>
        <taxon>Tannerellaceae</taxon>
        <taxon>Parabacteroides</taxon>
    </lineage>
</organism>
<evidence type="ECO:0000256" key="1">
    <source>
        <dbReference type="ARBA" id="ARBA00001946"/>
    </source>
</evidence>
<evidence type="ECO:0000256" key="7">
    <source>
        <dbReference type="ARBA" id="ARBA00022842"/>
    </source>
</evidence>
<evidence type="ECO:0000256" key="5">
    <source>
        <dbReference type="ARBA" id="ARBA00022741"/>
    </source>
</evidence>
<dbReference type="RefSeq" id="WP_022192261.1">
    <property type="nucleotide sequence ID" value="NZ_AP019729.1"/>
</dbReference>
<keyword evidence="7" id="KW-0460">Magnesium</keyword>
<dbReference type="Pfam" id="PF18765">
    <property type="entry name" value="Polbeta"/>
    <property type="match status" value="1"/>
</dbReference>
<sequence length="100" mass="11804">MDFFSKYRPSIIALCEKHKVKRLFAFGSVLTSRFTEKSDIDLVVDFDKEVEQVDYVNNFFDLRDALSAIFHREIDLLEDKAIRNPVLRRNIDRTKSLIYG</sequence>
<dbReference type="Proteomes" id="UP000463337">
    <property type="component" value="Unassembled WGS sequence"/>
</dbReference>
<evidence type="ECO:0000256" key="6">
    <source>
        <dbReference type="ARBA" id="ARBA00022840"/>
    </source>
</evidence>
<keyword evidence="4" id="KW-0479">Metal-binding</keyword>
<dbReference type="GO" id="GO:0005524">
    <property type="term" value="F:ATP binding"/>
    <property type="evidence" value="ECO:0007669"/>
    <property type="project" value="UniProtKB-KW"/>
</dbReference>
<dbReference type="InterPro" id="IPR043519">
    <property type="entry name" value="NT_sf"/>
</dbReference>
<keyword evidence="2 10" id="KW-0808">Transferase</keyword>
<evidence type="ECO:0000313" key="10">
    <source>
        <dbReference type="EMBL" id="RLT73780.1"/>
    </source>
</evidence>
<dbReference type="Gene3D" id="3.30.460.10">
    <property type="entry name" value="Beta Polymerase, domain 2"/>
    <property type="match status" value="1"/>
</dbReference>
<dbReference type="OrthoDB" id="9793933at2"/>
<dbReference type="EMBL" id="RAYI01000013">
    <property type="protein sequence ID" value="RLT73780.1"/>
    <property type="molecule type" value="Genomic_DNA"/>
</dbReference>
<dbReference type="InterPro" id="IPR052038">
    <property type="entry name" value="Type-VII_TA_antitoxin"/>
</dbReference>
<comment type="caution">
    <text evidence="10">The sequence shown here is derived from an EMBL/GenBank/DDBJ whole genome shotgun (WGS) entry which is preliminary data.</text>
</comment>
<evidence type="ECO:0000256" key="2">
    <source>
        <dbReference type="ARBA" id="ARBA00022679"/>
    </source>
</evidence>
<dbReference type="EMBL" id="WKLT01000014">
    <property type="protein sequence ID" value="MRY59266.1"/>
    <property type="molecule type" value="Genomic_DNA"/>
</dbReference>
<dbReference type="CDD" id="cd05403">
    <property type="entry name" value="NT_KNTase_like"/>
    <property type="match status" value="1"/>
</dbReference>
<dbReference type="Proteomes" id="UP000278164">
    <property type="component" value="Unassembled WGS sequence"/>
</dbReference>
<dbReference type="InterPro" id="IPR041633">
    <property type="entry name" value="Polbeta"/>
</dbReference>
<accession>A0A174TTP0</accession>
<dbReference type="PANTHER" id="PTHR33571:SF12">
    <property type="entry name" value="BSL3053 PROTEIN"/>
    <property type="match status" value="1"/>
</dbReference>
<protein>
    <submittedName>
        <fullName evidence="10">Nucleotidyltransferase</fullName>
    </submittedName>
</protein>
<evidence type="ECO:0000313" key="9">
    <source>
        <dbReference type="EMBL" id="MRY59266.1"/>
    </source>
</evidence>
<evidence type="ECO:0000313" key="12">
    <source>
        <dbReference type="Proteomes" id="UP000463337"/>
    </source>
</evidence>
<evidence type="ECO:0000259" key="8">
    <source>
        <dbReference type="Pfam" id="PF18765"/>
    </source>
</evidence>
<reference evidence="9 12" key="2">
    <citation type="journal article" date="2019" name="Nat. Med.">
        <title>A library of human gut bacterial isolates paired with longitudinal multiomics data enables mechanistic microbiome research.</title>
        <authorList>
            <person name="Poyet M."/>
            <person name="Groussin M."/>
            <person name="Gibbons S.M."/>
            <person name="Avila-Pacheco J."/>
            <person name="Jiang X."/>
            <person name="Kearney S.M."/>
            <person name="Perrotta A.R."/>
            <person name="Berdy B."/>
            <person name="Zhao S."/>
            <person name="Lieberman T.D."/>
            <person name="Swanson P.K."/>
            <person name="Smith M."/>
            <person name="Roesemann S."/>
            <person name="Alexander J.E."/>
            <person name="Rich S.A."/>
            <person name="Livny J."/>
            <person name="Vlamakis H."/>
            <person name="Clish C."/>
            <person name="Bullock K."/>
            <person name="Deik A."/>
            <person name="Scott J."/>
            <person name="Pierce K.A."/>
            <person name="Xavier R.J."/>
            <person name="Alm E.J."/>
        </authorList>
    </citation>
    <scope>NUCLEOTIDE SEQUENCE [LARGE SCALE GENOMIC DNA]</scope>
    <source>
        <strain evidence="9 12">BIOML-A41</strain>
    </source>
</reference>
<comment type="cofactor">
    <cofactor evidence="1">
        <name>Mg(2+)</name>
        <dbReference type="ChEBI" id="CHEBI:18420"/>
    </cofactor>
</comment>
<dbReference type="GO" id="GO:0046872">
    <property type="term" value="F:metal ion binding"/>
    <property type="evidence" value="ECO:0007669"/>
    <property type="project" value="UniProtKB-KW"/>
</dbReference>
<dbReference type="GO" id="GO:0016779">
    <property type="term" value="F:nucleotidyltransferase activity"/>
    <property type="evidence" value="ECO:0007669"/>
    <property type="project" value="UniProtKB-KW"/>
</dbReference>
<keyword evidence="3" id="KW-0548">Nucleotidyltransferase</keyword>
<dbReference type="PANTHER" id="PTHR33571">
    <property type="entry name" value="SSL8005 PROTEIN"/>
    <property type="match status" value="1"/>
</dbReference>
<evidence type="ECO:0000256" key="4">
    <source>
        <dbReference type="ARBA" id="ARBA00022723"/>
    </source>
</evidence>
<gene>
    <name evidence="10" type="ORF">D7V78_08055</name>
    <name evidence="9" type="ORF">GKD59_15400</name>
</gene>
<dbReference type="SUPFAM" id="SSF81301">
    <property type="entry name" value="Nucleotidyltransferase"/>
    <property type="match status" value="1"/>
</dbReference>
<dbReference type="AlphaFoldDB" id="A0A174TTP0"/>
<keyword evidence="6" id="KW-0067">ATP-binding</keyword>
<feature type="domain" description="Polymerase beta nucleotidyltransferase" evidence="8">
    <location>
        <begin position="11"/>
        <end position="99"/>
    </location>
</feature>
<evidence type="ECO:0000313" key="11">
    <source>
        <dbReference type="Proteomes" id="UP000278164"/>
    </source>
</evidence>
<reference evidence="10 11" key="1">
    <citation type="submission" date="2018-09" db="EMBL/GenBank/DDBJ databases">
        <title>Murine metabolic-syndrome-specific gut microbial biobank.</title>
        <authorList>
            <person name="Liu C."/>
        </authorList>
    </citation>
    <scope>NUCLEOTIDE SEQUENCE [LARGE SCALE GENOMIC DNA]</scope>
    <source>
        <strain evidence="10 11">8-P5</strain>
    </source>
</reference>
<proteinExistence type="predicted"/>
<keyword evidence="5" id="KW-0547">Nucleotide-binding</keyword>